<accession>A0A7J7N4V4</accession>
<name>A0A7J7N4V4_9MAGN</name>
<dbReference type="Pfam" id="PF10374">
    <property type="entry name" value="EST1"/>
    <property type="match status" value="1"/>
</dbReference>
<dbReference type="GO" id="GO:0000184">
    <property type="term" value="P:nuclear-transcribed mRNA catabolic process, nonsense-mediated decay"/>
    <property type="evidence" value="ECO:0007669"/>
    <property type="project" value="TreeGrafter"/>
</dbReference>
<keyword evidence="6" id="KW-1185">Reference proteome</keyword>
<organism evidence="5 6">
    <name type="scientific">Kingdonia uniflora</name>
    <dbReference type="NCBI Taxonomy" id="39325"/>
    <lineage>
        <taxon>Eukaryota</taxon>
        <taxon>Viridiplantae</taxon>
        <taxon>Streptophyta</taxon>
        <taxon>Embryophyta</taxon>
        <taxon>Tracheophyta</taxon>
        <taxon>Spermatophyta</taxon>
        <taxon>Magnoliopsida</taxon>
        <taxon>Ranunculales</taxon>
        <taxon>Circaeasteraceae</taxon>
        <taxon>Kingdonia</taxon>
    </lineage>
</organism>
<evidence type="ECO:0000256" key="1">
    <source>
        <dbReference type="ARBA" id="ARBA00022737"/>
    </source>
</evidence>
<dbReference type="Gene3D" id="1.25.40.10">
    <property type="entry name" value="Tetratricopeptide repeat domain"/>
    <property type="match status" value="1"/>
</dbReference>
<dbReference type="InterPro" id="IPR045153">
    <property type="entry name" value="Est1/Ebs1-like"/>
</dbReference>
<dbReference type="InterPro" id="IPR018834">
    <property type="entry name" value="DNA/RNA-bd_Est1-type"/>
</dbReference>
<comment type="caution">
    <text evidence="5">The sequence shown here is derived from an EMBL/GenBank/DDBJ whole genome shotgun (WGS) entry which is preliminary data.</text>
</comment>
<evidence type="ECO:0000259" key="4">
    <source>
        <dbReference type="Pfam" id="PF10374"/>
    </source>
</evidence>
<evidence type="ECO:0000259" key="3">
    <source>
        <dbReference type="Pfam" id="PF10373"/>
    </source>
</evidence>
<dbReference type="OrthoDB" id="69928at2759"/>
<dbReference type="AlphaFoldDB" id="A0A7J7N4V4"/>
<dbReference type="GO" id="GO:0070034">
    <property type="term" value="F:telomerase RNA binding"/>
    <property type="evidence" value="ECO:0007669"/>
    <property type="project" value="TreeGrafter"/>
</dbReference>
<dbReference type="SUPFAM" id="SSF48452">
    <property type="entry name" value="TPR-like"/>
    <property type="match status" value="1"/>
</dbReference>
<dbReference type="InterPro" id="IPR011990">
    <property type="entry name" value="TPR-like_helical_dom_sf"/>
</dbReference>
<keyword evidence="1" id="KW-0677">Repeat</keyword>
<dbReference type="Pfam" id="PF10373">
    <property type="entry name" value="EST1_DNA_bind"/>
    <property type="match status" value="1"/>
</dbReference>
<proteinExistence type="predicted"/>
<feature type="compositionally biased region" description="Pro residues" evidence="2">
    <location>
        <begin position="809"/>
        <end position="823"/>
    </location>
</feature>
<dbReference type="PANTHER" id="PTHR15696:SF25">
    <property type="entry name" value="OS08G0305300 PROTEIN"/>
    <property type="match status" value="1"/>
</dbReference>
<sequence length="957" mass="106894">MMPVPMDNMSAPSSLERCQRLLNLNVEIQKSVKARNSPDSNAWRQMRDNYQSIILEDHDFSEQHDVEYALWQLHHRRIVEFRARLNAAMRSLGSATSQGGNTPARAELADQVQRIRNQFKNFISEATGFYHELISAIRTKYKLLPPSYFSEDLESHNVIKKDGEESSDIKEGIMSCHRCLIYLGDLARYKSLYGEGESKSRDYVNASNYYKEAASLCPSSGNPHHQLAILASYSGDDLLAVYRYFRSLAVRNPFLTARDNLIIAFEKNRESYLEQSKGAKASLAKAMSARKPGKGRAKVAITSSKEKLFSMPEIYQAFCIRFVRLNGILFTRTSLETFGEVFALVTSDLHELLSSGTEEKINFGKDAAENRLAIVMVISILVYTVHDANRESKGQSYAEILQRPVLLQNAFIAAFEIAGHIIKRCIQLEDISSSFFLPGILVFLEWLACSPNIAINSEAEEKQATAWSFFWNQCTLFFNRLMLICCVSNGDEDVTRLANMSRYDEGVIGNRLALWEDFELRGFVPLLSAQLTLDFSRNPVGNDSGMKGRIQRIIAAGRSLAGVVRINQQGLYYSQKEKKFIIGADPKISEGSFMLTSPSEVLKSNRMARDNHVETTGTLGILRPQCFSMEGEDEEEEIVFKPTMAEKVDDLIAPKLTTYGVPGPVEIAAKGELASHNFAPLSSLNALEAASKQIPASFDNTAPLQQQPLNSSVSNWLLEHQAYLFNGMRNLNVAGNGHAELVERVVGSSELPAFAHSDNFAAVYDENKDVEIAMPPWFHSLVASGANNDAMTVKPANLKKNPVGRPVRHPGPPPGFSPVPPKPVDTRSDWKSGNVPLDHGWIDRSQLPSSTKGMAANSSINYNEQVFSSYAMNNNDSLTNSAMSFPFPGKQLPMMHTEVENQNIWQDYQLLDHLKLHSEPQQQQLTPGTWAQQANQQAPLLPEQYQGNSLWSGRSFV</sequence>
<dbReference type="InterPro" id="IPR019458">
    <property type="entry name" value="Est1-like_N"/>
</dbReference>
<dbReference type="GO" id="GO:0005697">
    <property type="term" value="C:telomerase holoenzyme complex"/>
    <property type="evidence" value="ECO:0007669"/>
    <property type="project" value="TreeGrafter"/>
</dbReference>
<evidence type="ECO:0008006" key="7">
    <source>
        <dbReference type="Google" id="ProtNLM"/>
    </source>
</evidence>
<dbReference type="Proteomes" id="UP000541444">
    <property type="component" value="Unassembled WGS sequence"/>
</dbReference>
<dbReference type="FunFam" id="1.25.40.10:FF:000225">
    <property type="entry name" value="Protein SMG7"/>
    <property type="match status" value="1"/>
</dbReference>
<evidence type="ECO:0000256" key="2">
    <source>
        <dbReference type="SAM" id="MobiDB-lite"/>
    </source>
</evidence>
<evidence type="ECO:0000313" key="5">
    <source>
        <dbReference type="EMBL" id="KAF6162072.1"/>
    </source>
</evidence>
<dbReference type="EMBL" id="JACGCM010001057">
    <property type="protein sequence ID" value="KAF6162072.1"/>
    <property type="molecule type" value="Genomic_DNA"/>
</dbReference>
<feature type="domain" description="Telomerase activating protein Est1-like N-terminal" evidence="4">
    <location>
        <begin position="66"/>
        <end position="193"/>
    </location>
</feature>
<feature type="domain" description="DNA/RNA-binding" evidence="3">
    <location>
        <begin position="206"/>
        <end position="529"/>
    </location>
</feature>
<evidence type="ECO:0000313" key="6">
    <source>
        <dbReference type="Proteomes" id="UP000541444"/>
    </source>
</evidence>
<feature type="region of interest" description="Disordered" evidence="2">
    <location>
        <begin position="796"/>
        <end position="827"/>
    </location>
</feature>
<dbReference type="GO" id="GO:0042162">
    <property type="term" value="F:telomeric DNA binding"/>
    <property type="evidence" value="ECO:0007669"/>
    <property type="project" value="TreeGrafter"/>
</dbReference>
<gene>
    <name evidence="5" type="ORF">GIB67_025838</name>
</gene>
<reference evidence="5 6" key="1">
    <citation type="journal article" date="2020" name="IScience">
        <title>Genome Sequencing of the Endangered Kingdonia uniflora (Circaeasteraceae, Ranunculales) Reveals Potential Mechanisms of Evolutionary Specialization.</title>
        <authorList>
            <person name="Sun Y."/>
            <person name="Deng T."/>
            <person name="Zhang A."/>
            <person name="Moore M.J."/>
            <person name="Landis J.B."/>
            <person name="Lin N."/>
            <person name="Zhang H."/>
            <person name="Zhang X."/>
            <person name="Huang J."/>
            <person name="Zhang X."/>
            <person name="Sun H."/>
            <person name="Wang H."/>
        </authorList>
    </citation>
    <scope>NUCLEOTIDE SEQUENCE [LARGE SCALE GENOMIC DNA]</scope>
    <source>
        <strain evidence="5">TB1705</strain>
        <tissue evidence="5">Leaf</tissue>
    </source>
</reference>
<protein>
    <recommendedName>
        <fullName evidence="7">SMG7</fullName>
    </recommendedName>
</protein>
<dbReference type="PANTHER" id="PTHR15696">
    <property type="entry name" value="SMG-7 SUPPRESSOR WITH MORPHOLOGICAL EFFECT ON GENITALIA PROTEIN 7"/>
    <property type="match status" value="1"/>
</dbReference>